<accession>A0A2A9P3W5</accession>
<reference evidence="1 2" key="1">
    <citation type="journal article" date="2015" name="BMC Genomics">
        <title>Gene expression during zombie ant biting behavior reflects the complexity underlying fungal parasitic behavioral manipulation.</title>
        <authorList>
            <person name="de Bekker C."/>
            <person name="Ohm R.A."/>
            <person name="Loreto R.G."/>
            <person name="Sebastian A."/>
            <person name="Albert I."/>
            <person name="Merrow M."/>
            <person name="Brachmann A."/>
            <person name="Hughes D.P."/>
        </authorList>
    </citation>
    <scope>NUCLEOTIDE SEQUENCE [LARGE SCALE GENOMIC DNA]</scope>
    <source>
        <strain evidence="1 2">SC16a</strain>
    </source>
</reference>
<dbReference type="Proteomes" id="UP000037136">
    <property type="component" value="Unassembled WGS sequence"/>
</dbReference>
<sequence length="69" mass="7846">MLGLFEVIAGRLDAVLYRQLRGGLYRQSRGKSYFVLTTQLLTLVVNRQAANHICYDWLVGYTPLTEVAI</sequence>
<evidence type="ECO:0000313" key="2">
    <source>
        <dbReference type="Proteomes" id="UP000037136"/>
    </source>
</evidence>
<name>A0A2A9P3W5_OPHUN</name>
<keyword evidence="2" id="KW-1185">Reference proteome</keyword>
<gene>
    <name evidence="1" type="ORF">XA68_16953</name>
</gene>
<protein>
    <submittedName>
        <fullName evidence="1">Uncharacterized protein</fullName>
    </submittedName>
</protein>
<reference evidence="1 2" key="2">
    <citation type="journal article" date="2017" name="Sci. Rep.">
        <title>Ant-infecting Ophiocordyceps genomes reveal a high diversity of potential behavioral manipulation genes and a possible major role for enterotoxins.</title>
        <authorList>
            <person name="de Bekker C."/>
            <person name="Ohm R.A."/>
            <person name="Evans H.C."/>
            <person name="Brachmann A."/>
            <person name="Hughes D.P."/>
        </authorList>
    </citation>
    <scope>NUCLEOTIDE SEQUENCE [LARGE SCALE GENOMIC DNA]</scope>
    <source>
        <strain evidence="1 2">SC16a</strain>
    </source>
</reference>
<proteinExistence type="predicted"/>
<dbReference type="EMBL" id="LAZP02000642">
    <property type="protein sequence ID" value="PFH56175.1"/>
    <property type="molecule type" value="Genomic_DNA"/>
</dbReference>
<organism evidence="1 2">
    <name type="scientific">Ophiocordyceps unilateralis</name>
    <name type="common">Zombie-ant fungus</name>
    <name type="synonym">Torrubia unilateralis</name>
    <dbReference type="NCBI Taxonomy" id="268505"/>
    <lineage>
        <taxon>Eukaryota</taxon>
        <taxon>Fungi</taxon>
        <taxon>Dikarya</taxon>
        <taxon>Ascomycota</taxon>
        <taxon>Pezizomycotina</taxon>
        <taxon>Sordariomycetes</taxon>
        <taxon>Hypocreomycetidae</taxon>
        <taxon>Hypocreales</taxon>
        <taxon>Ophiocordycipitaceae</taxon>
        <taxon>Ophiocordyceps</taxon>
    </lineage>
</organism>
<evidence type="ECO:0000313" key="1">
    <source>
        <dbReference type="EMBL" id="PFH56175.1"/>
    </source>
</evidence>
<comment type="caution">
    <text evidence="1">The sequence shown here is derived from an EMBL/GenBank/DDBJ whole genome shotgun (WGS) entry which is preliminary data.</text>
</comment>
<dbReference type="AlphaFoldDB" id="A0A2A9P3W5"/>